<accession>A0A371DFA6</accession>
<protein>
    <submittedName>
        <fullName evidence="1">Uncharacterized protein</fullName>
    </submittedName>
</protein>
<reference evidence="1 2" key="1">
    <citation type="journal article" date="2018" name="Biotechnol. Biofuels">
        <title>Integrative visual omics of the white-rot fungus Polyporus brumalis exposes the biotechnological potential of its oxidative enzymes for delignifying raw plant biomass.</title>
        <authorList>
            <person name="Miyauchi S."/>
            <person name="Rancon A."/>
            <person name="Drula E."/>
            <person name="Hage H."/>
            <person name="Chaduli D."/>
            <person name="Favel A."/>
            <person name="Grisel S."/>
            <person name="Henrissat B."/>
            <person name="Herpoel-Gimbert I."/>
            <person name="Ruiz-Duenas F.J."/>
            <person name="Chevret D."/>
            <person name="Hainaut M."/>
            <person name="Lin J."/>
            <person name="Wang M."/>
            <person name="Pangilinan J."/>
            <person name="Lipzen A."/>
            <person name="Lesage-Meessen L."/>
            <person name="Navarro D."/>
            <person name="Riley R."/>
            <person name="Grigoriev I.V."/>
            <person name="Zhou S."/>
            <person name="Raouche S."/>
            <person name="Rosso M.N."/>
        </authorList>
    </citation>
    <scope>NUCLEOTIDE SEQUENCE [LARGE SCALE GENOMIC DNA]</scope>
    <source>
        <strain evidence="1 2">BRFM 1820</strain>
    </source>
</reference>
<name>A0A371DFA6_9APHY</name>
<dbReference type="AlphaFoldDB" id="A0A371DFA6"/>
<dbReference type="Proteomes" id="UP000256964">
    <property type="component" value="Unassembled WGS sequence"/>
</dbReference>
<evidence type="ECO:0000313" key="1">
    <source>
        <dbReference type="EMBL" id="RDX51188.1"/>
    </source>
</evidence>
<proteinExistence type="predicted"/>
<keyword evidence="2" id="KW-1185">Reference proteome</keyword>
<dbReference type="EMBL" id="KZ857396">
    <property type="protein sequence ID" value="RDX51188.1"/>
    <property type="molecule type" value="Genomic_DNA"/>
</dbReference>
<evidence type="ECO:0000313" key="2">
    <source>
        <dbReference type="Proteomes" id="UP000256964"/>
    </source>
</evidence>
<sequence length="150" mass="16790">MFDSDRFWQLLCLTTIPAPRRPFASNGPFLHAPVHPHGPFPTMDANIGRAGSCIHYVASLDNGMETRGRPGRVNGIQRPPGENARISTECRKETWPRNCSRSRCRLANPSQLEPEPHNRRLASALCARSFTGSYRHVTGPDCRPQSCIRL</sequence>
<organism evidence="1 2">
    <name type="scientific">Lentinus brumalis</name>
    <dbReference type="NCBI Taxonomy" id="2498619"/>
    <lineage>
        <taxon>Eukaryota</taxon>
        <taxon>Fungi</taxon>
        <taxon>Dikarya</taxon>
        <taxon>Basidiomycota</taxon>
        <taxon>Agaricomycotina</taxon>
        <taxon>Agaricomycetes</taxon>
        <taxon>Polyporales</taxon>
        <taxon>Polyporaceae</taxon>
        <taxon>Lentinus</taxon>
    </lineage>
</organism>
<gene>
    <name evidence="1" type="ORF">OH76DRAFT_357049</name>
</gene>